<accession>A0A0E9PA53</accession>
<dbReference type="EMBL" id="GBXM01107642">
    <property type="protein sequence ID" value="JAH00935.1"/>
    <property type="molecule type" value="Transcribed_RNA"/>
</dbReference>
<reference evidence="1" key="1">
    <citation type="submission" date="2014-11" db="EMBL/GenBank/DDBJ databases">
        <authorList>
            <person name="Amaro Gonzalez C."/>
        </authorList>
    </citation>
    <scope>NUCLEOTIDE SEQUENCE</scope>
</reference>
<name>A0A0E9PA53_ANGAN</name>
<dbReference type="AlphaFoldDB" id="A0A0E9PA53"/>
<protein>
    <submittedName>
        <fullName evidence="1">Uncharacterized protein</fullName>
    </submittedName>
</protein>
<evidence type="ECO:0000313" key="1">
    <source>
        <dbReference type="EMBL" id="JAH00935.1"/>
    </source>
</evidence>
<reference evidence="1" key="2">
    <citation type="journal article" date="2015" name="Fish Shellfish Immunol.">
        <title>Early steps in the European eel (Anguilla anguilla)-Vibrio vulnificus interaction in the gills: Role of the RtxA13 toxin.</title>
        <authorList>
            <person name="Callol A."/>
            <person name="Pajuelo D."/>
            <person name="Ebbesson L."/>
            <person name="Teles M."/>
            <person name="MacKenzie S."/>
            <person name="Amaro C."/>
        </authorList>
    </citation>
    <scope>NUCLEOTIDE SEQUENCE</scope>
</reference>
<organism evidence="1">
    <name type="scientific">Anguilla anguilla</name>
    <name type="common">European freshwater eel</name>
    <name type="synonym">Muraena anguilla</name>
    <dbReference type="NCBI Taxonomy" id="7936"/>
    <lineage>
        <taxon>Eukaryota</taxon>
        <taxon>Metazoa</taxon>
        <taxon>Chordata</taxon>
        <taxon>Craniata</taxon>
        <taxon>Vertebrata</taxon>
        <taxon>Euteleostomi</taxon>
        <taxon>Actinopterygii</taxon>
        <taxon>Neopterygii</taxon>
        <taxon>Teleostei</taxon>
        <taxon>Anguilliformes</taxon>
        <taxon>Anguillidae</taxon>
        <taxon>Anguilla</taxon>
    </lineage>
</organism>
<proteinExistence type="predicted"/>
<sequence>MTKHNLKIIIEFILSNNHITQVKNKLPPNNWFHHLQQQ</sequence>